<dbReference type="EMBL" id="BJXK01000014">
    <property type="protein sequence ID" value="GEM80838.1"/>
    <property type="molecule type" value="Genomic_DNA"/>
</dbReference>
<evidence type="ECO:0000256" key="1">
    <source>
        <dbReference type="SAM" id="Coils"/>
    </source>
</evidence>
<dbReference type="InterPro" id="IPR021979">
    <property type="entry name" value="DUF3584"/>
</dbReference>
<dbReference type="GO" id="GO:0005524">
    <property type="term" value="F:ATP binding"/>
    <property type="evidence" value="ECO:0007669"/>
    <property type="project" value="UniProtKB-KW"/>
</dbReference>
<keyword evidence="1" id="KW-0175">Coiled coil</keyword>
<evidence type="ECO:0000313" key="3">
    <source>
        <dbReference type="Proteomes" id="UP000321113"/>
    </source>
</evidence>
<dbReference type="Pfam" id="PF12128">
    <property type="entry name" value="DUF3584"/>
    <property type="match status" value="1"/>
</dbReference>
<dbReference type="InterPro" id="IPR027417">
    <property type="entry name" value="P-loop_NTPase"/>
</dbReference>
<gene>
    <name evidence="2" type="ORF">VSU01S_30830</name>
</gene>
<proteinExistence type="predicted"/>
<feature type="coiled-coil region" evidence="1">
    <location>
        <begin position="599"/>
        <end position="675"/>
    </location>
</feature>
<feature type="coiled-coil region" evidence="1">
    <location>
        <begin position="283"/>
        <end position="310"/>
    </location>
</feature>
<keyword evidence="2" id="KW-0547">Nucleotide-binding</keyword>
<sequence length="1211" mass="136979">MTPGLKRIITINSKPHGHLLSEFDFNGATRVTGSNGAGKTSLLKLIPFFFGADRKSIIGGAAHPFTKWYLPNTNSYIIFEYVTNRAQLAHVIITKEPNKAGEMSYRFVDGPFINSVIIKDSEGGLSQAIPSNELVQSLLDHSLSYSKAITSISTYRSIIQNLNSSSWPREFTPYSLCSGTRNIKHVEKISIALLQGEFSMENSKRLLIEIIGMQDNDIKLGINLEQVESWCNDYQGITSFTKYEQDFVDVVRNNNVIIANSTYLFEARKEFAGRSEIIKSEVLPQLTAEKNRIETEREKALSELKELHAKEIEIQSTGNIQARALTLTLSDNDKQKNDYIDQGMAEIATDFASLPKKREELKHRQSHFKKLEIEIDNIDDYFTKSEMALSSTKQTTINDIENDLRDKERAYESEKATLVYTHNAEKEKLNKVASERSDGITKSKEALLSLRGSLHSSKENPTADEKLIQELEKLEGLKADSQQAFSSHQKDLISVGKQKAKERSETDSLLTQIAKANKSIESLESEIDRLSKLLDPSSETLVSFLNEHSPNWEQKPIGKILNPDILLDTGMNPELRQESDLLFGIGIETGHLPPSSFATVEMQETLTKLIRECDRLIEERDNLNTSAIKLKKALGETRNRLSQIQTACDQSEKDIELHTQNIESKKVEIAQSRDQNRIAAEKAFSDNEVAIKQIETELSEIASQLRGDLEAANSIHLELKSDLETTFGQEKETLLAQKQSAIVTYDNSLTLLEKEVKARRDKAGISDELFNEYKQEIKTLEVKIETLESSEDDIRNYHVWQRAQKNVIAEQRQDLKTLNETLQTSEHTSVKLQSKITKVRSEFKSQLDEIKAQEKSEDTNLNRFESCIQKIDLQLVESDLGDLEFSFSGDYTTLVHSTLAKLEDIRTLKTTRSQQIRKLEEITRSWGTGELLTFWQSSIASNELDSDNSKIAVLNRIIREVLPTVTQTVITQSMNIGSMISNFRDGLKTIERLIKAEGRRITNEVRKFNDFEIIDSIEITINSTLKRLAGWQDIDDFAEIFSEYDSTAKQHLPPLKFYRALQTASTHIAHSNNHDIADLFEIQFDITENGTAKIARTNHEMKHLSSNGTNLLIQTLLYTAMINSQRTENNVSVCFPIDEADKLASQNLEKLVALLRESNINMVAAMPNGTPQTTSLFDNLYQISKRGIITNKPSPTELQKAILKTQSSEVM</sequence>
<dbReference type="RefSeq" id="WP_162892769.1">
    <property type="nucleotide sequence ID" value="NZ_BJXK01000014.1"/>
</dbReference>
<reference evidence="2 3" key="1">
    <citation type="submission" date="2019-07" db="EMBL/GenBank/DDBJ databases">
        <title>Whole genome shotgun sequence of Vibrio superstes NBRC 103154.</title>
        <authorList>
            <person name="Hosoyama A."/>
            <person name="Uohara A."/>
            <person name="Ohji S."/>
            <person name="Ichikawa N."/>
        </authorList>
    </citation>
    <scope>NUCLEOTIDE SEQUENCE [LARGE SCALE GENOMIC DNA]</scope>
    <source>
        <strain evidence="2 3">NBRC 103154</strain>
    </source>
</reference>
<feature type="coiled-coil region" evidence="1">
    <location>
        <begin position="506"/>
        <end position="533"/>
    </location>
</feature>
<dbReference type="Proteomes" id="UP000321113">
    <property type="component" value="Unassembled WGS sequence"/>
</dbReference>
<protein>
    <submittedName>
        <fullName evidence="2">ATP-binding protein</fullName>
    </submittedName>
</protein>
<comment type="caution">
    <text evidence="2">The sequence shown here is derived from an EMBL/GenBank/DDBJ whole genome shotgun (WGS) entry which is preliminary data.</text>
</comment>
<evidence type="ECO:0000313" key="2">
    <source>
        <dbReference type="EMBL" id="GEM80838.1"/>
    </source>
</evidence>
<organism evidence="2 3">
    <name type="scientific">Vibrio superstes NBRC 103154</name>
    <dbReference type="NCBI Taxonomy" id="1219062"/>
    <lineage>
        <taxon>Bacteria</taxon>
        <taxon>Pseudomonadati</taxon>
        <taxon>Pseudomonadota</taxon>
        <taxon>Gammaproteobacteria</taxon>
        <taxon>Vibrionales</taxon>
        <taxon>Vibrionaceae</taxon>
        <taxon>Vibrio</taxon>
    </lineage>
</organism>
<dbReference type="AlphaFoldDB" id="A0A511QTY8"/>
<feature type="coiled-coil region" evidence="1">
    <location>
        <begin position="770"/>
        <end position="828"/>
    </location>
</feature>
<accession>A0A511QTY8</accession>
<keyword evidence="2" id="KW-0067">ATP-binding</keyword>
<name>A0A511QTY8_9VIBR</name>
<keyword evidence="3" id="KW-1185">Reference proteome</keyword>
<dbReference type="SUPFAM" id="SSF52540">
    <property type="entry name" value="P-loop containing nucleoside triphosphate hydrolases"/>
    <property type="match status" value="1"/>
</dbReference>